<evidence type="ECO:0000259" key="1">
    <source>
        <dbReference type="SMART" id="SM00507"/>
    </source>
</evidence>
<dbReference type="InterPro" id="IPR002711">
    <property type="entry name" value="HNH"/>
</dbReference>
<dbReference type="CDD" id="cd00085">
    <property type="entry name" value="HNHc"/>
    <property type="match status" value="1"/>
</dbReference>
<protein>
    <recommendedName>
        <fullName evidence="1">HNH nuclease domain-containing protein</fullName>
    </recommendedName>
</protein>
<dbReference type="Gene3D" id="1.10.30.50">
    <property type="match status" value="1"/>
</dbReference>
<dbReference type="AlphaFoldDB" id="A0A6G3XV95"/>
<dbReference type="InterPro" id="IPR003615">
    <property type="entry name" value="HNH_nuc"/>
</dbReference>
<dbReference type="Pfam" id="PF01844">
    <property type="entry name" value="HNH"/>
    <property type="match status" value="1"/>
</dbReference>
<proteinExistence type="predicted"/>
<evidence type="ECO:0000313" key="2">
    <source>
        <dbReference type="EMBL" id="NEE21587.1"/>
    </source>
</evidence>
<comment type="caution">
    <text evidence="2">The sequence shown here is derived from an EMBL/GenBank/DDBJ whole genome shotgun (WGS) entry which is preliminary data.</text>
</comment>
<feature type="domain" description="HNH nuclease" evidence="1">
    <location>
        <begin position="10"/>
        <end position="59"/>
    </location>
</feature>
<dbReference type="GO" id="GO:0004519">
    <property type="term" value="F:endonuclease activity"/>
    <property type="evidence" value="ECO:0007669"/>
    <property type="project" value="InterPro"/>
</dbReference>
<gene>
    <name evidence="2" type="ORF">G3M58_85885</name>
</gene>
<name>A0A6G3XV95_9ACTN</name>
<dbReference type="EMBL" id="JAAGMN010009252">
    <property type="protein sequence ID" value="NEE21587.1"/>
    <property type="molecule type" value="Genomic_DNA"/>
</dbReference>
<reference evidence="2" key="1">
    <citation type="submission" date="2020-01" db="EMBL/GenBank/DDBJ databases">
        <title>Insect and environment-associated Actinomycetes.</title>
        <authorList>
            <person name="Currrie C."/>
            <person name="Chevrette M."/>
            <person name="Carlson C."/>
            <person name="Stubbendieck R."/>
            <person name="Wendt-Pienkowski E."/>
        </authorList>
    </citation>
    <scope>NUCLEOTIDE SEQUENCE</scope>
    <source>
        <strain evidence="2">SID7499</strain>
    </source>
</reference>
<sequence>MSERPPIPENVKREVRKRCGFGCVLCGAPIYQYDHMHDWSLGGAHNPDNLTLLCASHHEEKTKRLIPIEKVRRANREPFNRSREVSPAHVLHYFGDTFEVFLGSLTFTQKLNADGSCNLVSINGETLLKLTLEEGNLLITLNLYDKQGSSLVSITNNELTYKTASWDVQFVGRALTVREGKGRIRARLAFDPPNRLNLQRGYFQHRELQVEVGPDGVRVPEHNISIQGGIWTGVYGHGIVAYDVHHGGGNFDDAFLTFPVGK</sequence>
<dbReference type="GO" id="GO:0008270">
    <property type="term" value="F:zinc ion binding"/>
    <property type="evidence" value="ECO:0007669"/>
    <property type="project" value="InterPro"/>
</dbReference>
<dbReference type="SMART" id="SM00507">
    <property type="entry name" value="HNHc"/>
    <property type="match status" value="1"/>
</dbReference>
<dbReference type="GO" id="GO:0003676">
    <property type="term" value="F:nucleic acid binding"/>
    <property type="evidence" value="ECO:0007669"/>
    <property type="project" value="InterPro"/>
</dbReference>
<accession>A0A6G3XV95</accession>
<organism evidence="2">
    <name type="scientific">Streptomyces sp. SID7499</name>
    <dbReference type="NCBI Taxonomy" id="2706086"/>
    <lineage>
        <taxon>Bacteria</taxon>
        <taxon>Bacillati</taxon>
        <taxon>Actinomycetota</taxon>
        <taxon>Actinomycetes</taxon>
        <taxon>Kitasatosporales</taxon>
        <taxon>Streptomycetaceae</taxon>
        <taxon>Streptomyces</taxon>
    </lineage>
</organism>